<evidence type="ECO:0000313" key="4">
    <source>
        <dbReference type="Proteomes" id="UP000229307"/>
    </source>
</evidence>
<comment type="caution">
    <text evidence="3">The sequence shown here is derived from an EMBL/GenBank/DDBJ whole genome shotgun (WGS) entry which is preliminary data.</text>
</comment>
<dbReference type="Pfam" id="PF04015">
    <property type="entry name" value="DUF362"/>
    <property type="match status" value="1"/>
</dbReference>
<protein>
    <recommendedName>
        <fullName evidence="2">DUF362 domain-containing protein</fullName>
    </recommendedName>
</protein>
<dbReference type="EMBL" id="PFMR01000172">
    <property type="protein sequence ID" value="PIZ16643.1"/>
    <property type="molecule type" value="Genomic_DNA"/>
</dbReference>
<keyword evidence="1" id="KW-1133">Transmembrane helix</keyword>
<dbReference type="AlphaFoldDB" id="A0A2M7SBH4"/>
<dbReference type="Proteomes" id="UP000229307">
    <property type="component" value="Unassembled WGS sequence"/>
</dbReference>
<sequence>MKHKPGKYIWFSLACLAWFILRVGARPTRIVYPCQRVAAAQSGWFLYAFLAPAFVAFWKGIKNFFSKHFKFIVIAGCIAFASFTGYRIYGQYKINLLRSQAGTIPALGVPGSAQPLDEISFVSFRYDPSVFYGETPPYDRAQNPAYDLVWQAVEDLQLGSSSNPLDGIIDPGDTVLIKVNLLGFNRPQYTHPAAVRPVIDMCIAAGAAKIFVGDCGQGFTNAKT</sequence>
<feature type="transmembrane region" description="Helical" evidence="1">
    <location>
        <begin position="41"/>
        <end position="59"/>
    </location>
</feature>
<name>A0A2M7SBH4_9BACT</name>
<keyword evidence="1" id="KW-0472">Membrane</keyword>
<evidence type="ECO:0000313" key="3">
    <source>
        <dbReference type="EMBL" id="PIZ16643.1"/>
    </source>
</evidence>
<evidence type="ECO:0000259" key="2">
    <source>
        <dbReference type="Pfam" id="PF04015"/>
    </source>
</evidence>
<feature type="domain" description="DUF362" evidence="2">
    <location>
        <begin position="175"/>
        <end position="217"/>
    </location>
</feature>
<gene>
    <name evidence="3" type="ORF">COY52_06555</name>
</gene>
<feature type="transmembrane region" description="Helical" evidence="1">
    <location>
        <begin position="71"/>
        <end position="89"/>
    </location>
</feature>
<proteinExistence type="predicted"/>
<organism evidence="3 4">
    <name type="scientific">Candidatus Desantisbacteria bacterium CG_4_10_14_0_8_um_filter_48_22</name>
    <dbReference type="NCBI Taxonomy" id="1974543"/>
    <lineage>
        <taxon>Bacteria</taxon>
        <taxon>Candidatus Desantisiibacteriota</taxon>
    </lineage>
</organism>
<dbReference type="InterPro" id="IPR007160">
    <property type="entry name" value="DUF362"/>
</dbReference>
<feature type="non-terminal residue" evidence="3">
    <location>
        <position position="224"/>
    </location>
</feature>
<keyword evidence="1" id="KW-0812">Transmembrane</keyword>
<reference evidence="4" key="1">
    <citation type="submission" date="2017-09" db="EMBL/GenBank/DDBJ databases">
        <title>Depth-based differentiation of microbial function through sediment-hosted aquifers and enrichment of novel symbionts in the deep terrestrial subsurface.</title>
        <authorList>
            <person name="Probst A.J."/>
            <person name="Ladd B."/>
            <person name="Jarett J.K."/>
            <person name="Geller-Mcgrath D.E."/>
            <person name="Sieber C.M.K."/>
            <person name="Emerson J.B."/>
            <person name="Anantharaman K."/>
            <person name="Thomas B.C."/>
            <person name="Malmstrom R."/>
            <person name="Stieglmeier M."/>
            <person name="Klingl A."/>
            <person name="Woyke T."/>
            <person name="Ryan C.M."/>
            <person name="Banfield J.F."/>
        </authorList>
    </citation>
    <scope>NUCLEOTIDE SEQUENCE [LARGE SCALE GENOMIC DNA]</scope>
</reference>
<accession>A0A2M7SBH4</accession>
<evidence type="ECO:0000256" key="1">
    <source>
        <dbReference type="SAM" id="Phobius"/>
    </source>
</evidence>